<name>A0A9P5N9A1_GYMJU</name>
<comment type="caution">
    <text evidence="2">The sequence shown here is derived from an EMBL/GenBank/DDBJ whole genome shotgun (WGS) entry which is preliminary data.</text>
</comment>
<feature type="region of interest" description="Disordered" evidence="1">
    <location>
        <begin position="150"/>
        <end position="172"/>
    </location>
</feature>
<accession>A0A9P5N9A1</accession>
<sequence length="172" mass="19018">MSGSTTRTTLRTEGNRPLAPSMLQFIVEFFQGQAQLEVTNSVSDRSPSSSQSPPSTASRPTSPPLPDLAPSSQQKRKREEGDGPSLGSVKKTKINLGDNPRPSMKQGTRVPCRTYKQVFLDISKPTPKPTPKRDGSFAFVECTGQSNRKELLDDDERRQLAKMQKEARKSLQ</sequence>
<evidence type="ECO:0000313" key="2">
    <source>
        <dbReference type="EMBL" id="KAF8872435.1"/>
    </source>
</evidence>
<gene>
    <name evidence="2" type="ORF">CPB84DRAFT_1799539</name>
</gene>
<keyword evidence="3" id="KW-1185">Reference proteome</keyword>
<organism evidence="2 3">
    <name type="scientific">Gymnopilus junonius</name>
    <name type="common">Spectacular rustgill mushroom</name>
    <name type="synonym">Gymnopilus spectabilis subsp. junonius</name>
    <dbReference type="NCBI Taxonomy" id="109634"/>
    <lineage>
        <taxon>Eukaryota</taxon>
        <taxon>Fungi</taxon>
        <taxon>Dikarya</taxon>
        <taxon>Basidiomycota</taxon>
        <taxon>Agaricomycotina</taxon>
        <taxon>Agaricomycetes</taxon>
        <taxon>Agaricomycetidae</taxon>
        <taxon>Agaricales</taxon>
        <taxon>Agaricineae</taxon>
        <taxon>Hymenogastraceae</taxon>
        <taxon>Gymnopilus</taxon>
    </lineage>
</organism>
<dbReference type="Proteomes" id="UP000724874">
    <property type="component" value="Unassembled WGS sequence"/>
</dbReference>
<proteinExistence type="predicted"/>
<evidence type="ECO:0000256" key="1">
    <source>
        <dbReference type="SAM" id="MobiDB-lite"/>
    </source>
</evidence>
<dbReference type="AlphaFoldDB" id="A0A9P5N9A1"/>
<reference evidence="2" key="1">
    <citation type="submission" date="2020-11" db="EMBL/GenBank/DDBJ databases">
        <authorList>
            <consortium name="DOE Joint Genome Institute"/>
            <person name="Ahrendt S."/>
            <person name="Riley R."/>
            <person name="Andreopoulos W."/>
            <person name="LaButti K."/>
            <person name="Pangilinan J."/>
            <person name="Ruiz-duenas F.J."/>
            <person name="Barrasa J.M."/>
            <person name="Sanchez-Garcia M."/>
            <person name="Camarero S."/>
            <person name="Miyauchi S."/>
            <person name="Serrano A."/>
            <person name="Linde D."/>
            <person name="Babiker R."/>
            <person name="Drula E."/>
            <person name="Ayuso-Fernandez I."/>
            <person name="Pacheco R."/>
            <person name="Padilla G."/>
            <person name="Ferreira P."/>
            <person name="Barriuso J."/>
            <person name="Kellner H."/>
            <person name="Castanera R."/>
            <person name="Alfaro M."/>
            <person name="Ramirez L."/>
            <person name="Pisabarro A.G."/>
            <person name="Kuo A."/>
            <person name="Tritt A."/>
            <person name="Lipzen A."/>
            <person name="He G."/>
            <person name="Yan M."/>
            <person name="Ng V."/>
            <person name="Cullen D."/>
            <person name="Martin F."/>
            <person name="Rosso M.-N."/>
            <person name="Henrissat B."/>
            <person name="Hibbett D."/>
            <person name="Martinez A.T."/>
            <person name="Grigoriev I.V."/>
        </authorList>
    </citation>
    <scope>NUCLEOTIDE SEQUENCE</scope>
    <source>
        <strain evidence="2">AH 44721</strain>
    </source>
</reference>
<dbReference type="EMBL" id="JADNYJ010000267">
    <property type="protein sequence ID" value="KAF8872435.1"/>
    <property type="molecule type" value="Genomic_DNA"/>
</dbReference>
<feature type="region of interest" description="Disordered" evidence="1">
    <location>
        <begin position="38"/>
        <end position="111"/>
    </location>
</feature>
<feature type="compositionally biased region" description="Low complexity" evidence="1">
    <location>
        <begin position="41"/>
        <end position="60"/>
    </location>
</feature>
<evidence type="ECO:0000313" key="3">
    <source>
        <dbReference type="Proteomes" id="UP000724874"/>
    </source>
</evidence>
<protein>
    <submittedName>
        <fullName evidence="2">Uncharacterized protein</fullName>
    </submittedName>
</protein>